<feature type="compositionally biased region" description="Low complexity" evidence="2">
    <location>
        <begin position="268"/>
        <end position="286"/>
    </location>
</feature>
<dbReference type="Pfam" id="PF21039">
    <property type="entry name" value="CEP104_ZnF"/>
    <property type="match status" value="1"/>
</dbReference>
<dbReference type="GO" id="GO:0005929">
    <property type="term" value="C:cilium"/>
    <property type="evidence" value="ECO:0007669"/>
    <property type="project" value="TreeGrafter"/>
</dbReference>
<name>A0A146KEP2_9EUKA</name>
<protein>
    <submittedName>
        <fullName evidence="5">Glycine-, glutamate-, thienylcyclohexylpiperidine-binding protein</fullName>
    </submittedName>
</protein>
<feature type="region of interest" description="Disordered" evidence="2">
    <location>
        <begin position="268"/>
        <end position="290"/>
    </location>
</feature>
<feature type="non-terminal residue" evidence="5">
    <location>
        <position position="934"/>
    </location>
</feature>
<reference evidence="5" key="1">
    <citation type="submission" date="2015-07" db="EMBL/GenBank/DDBJ databases">
        <title>Adaptation to a free-living lifestyle via gene acquisitions in the diplomonad Trepomonas sp. PC1.</title>
        <authorList>
            <person name="Xu F."/>
            <person name="Jerlstrom-Hultqvist J."/>
            <person name="Kolisko M."/>
            <person name="Simpson A.G.B."/>
            <person name="Roger A.J."/>
            <person name="Svard S.G."/>
            <person name="Andersson J.O."/>
        </authorList>
    </citation>
    <scope>NUCLEOTIDE SEQUENCE</scope>
    <source>
        <strain evidence="5">PC1</strain>
    </source>
</reference>
<dbReference type="PANTHER" id="PTHR13371">
    <property type="entry name" value="GLYCINE-, GLUTAMATE-, THIENYLCYCLOHEXYLPIPERIDINE-BINDING PROTEIN"/>
    <property type="match status" value="1"/>
</dbReference>
<feature type="domain" description="Centrosomal protein CEP104 N-terminal" evidence="3">
    <location>
        <begin position="30"/>
        <end position="141"/>
    </location>
</feature>
<evidence type="ECO:0000259" key="3">
    <source>
        <dbReference type="Pfam" id="PF21038"/>
    </source>
</evidence>
<sequence length="934" mass="108445">KIPLRIYDSSEFDPNYPAENVLAGDPLSSGWRTKTDLSFPQHLTLELDGMYSISSVQFVAHEQLVPSEVELYTSVQIPPLEWIRLGSVKMGTAARHNARERKTFKFDNNTVQAKLIKFSFLNYVPLENSTNQISITSVTIRGKRLNQTESKQSEQLSEQILRKAQEAGKYSEIFDNKKQFFEQKIQEAVETDDYDLADQYLTAVNKLESLKQAHEQLQLKKLAAIQHQDFKAASQIKIALDQILLIIQKENPELVKFLIGQTKQQKQPQAKQIKQQNPQQNPQSKSNEQEFQENNIVVQQENINQGNDELNNQDENDDNQIQETELQFLNPLKLKNKEMFKEMTEEELMLYNQKINQKMKEQKNQQLKEIEQVKDKKPEKQSTETDLAQQEMNFLIIPNSKFPKKQFEFNEFSQVLTDQWEIDDSKPKELSGSQKFRDDVSFLLQNNIPEMVIRLLISKDLNHVKEGIRFIDAALKNDCSQVYNAMWALKIISSQPNQAMLYVCQWLYCRIYLSLIQKYTQNKYTNQFDLVLEFPNVSELIQKQKDNAVIISIIKVIIKDQAIKTTEDVEQTLTSMITDKIQFYNDVLFLIKPLIERLTSPSKPPKIVALNVLSTLSSFICFSAKNFFIQLISKNSIDRFTKNTDEKSMEKDQKYQYLVEVRAVCAKSFIQNIPQLITESSIKVLMEFLYWITNYLTRLDLKQAVIGIIKEIYSCQFVDGIKIIIQLLNKNIKNATLLKSIYLELIETDKQLGNQQQIIFVDGNKQDIHDKPRIVIINENKNNQNIDLDFPPGVCQFCVQQVGNNEVDMFLHLIFDCPCCCVCPSCHQIIEICYLPNHLTQPRECSGQEHYQYKIQMCGNCQLLFDSDQILRHQDECNIQLNDSEIICPLCSQILDNGEEALIHYSDSKCHANPRTSTEFKQMIKQKIEKTKNE</sequence>
<feature type="non-terminal residue" evidence="5">
    <location>
        <position position="1"/>
    </location>
</feature>
<organism evidence="5">
    <name type="scientific">Trepomonas sp. PC1</name>
    <dbReference type="NCBI Taxonomy" id="1076344"/>
    <lineage>
        <taxon>Eukaryota</taxon>
        <taxon>Metamonada</taxon>
        <taxon>Diplomonadida</taxon>
        <taxon>Hexamitidae</taxon>
        <taxon>Hexamitinae</taxon>
        <taxon>Trepomonas</taxon>
    </lineage>
</organism>
<keyword evidence="1" id="KW-0175">Coiled coil</keyword>
<dbReference type="Gene3D" id="2.60.120.260">
    <property type="entry name" value="Galactose-binding domain-like"/>
    <property type="match status" value="1"/>
</dbReference>
<evidence type="ECO:0000256" key="1">
    <source>
        <dbReference type="SAM" id="Coils"/>
    </source>
</evidence>
<evidence type="ECO:0000256" key="2">
    <source>
        <dbReference type="SAM" id="MobiDB-lite"/>
    </source>
</evidence>
<accession>A0A146KEP2</accession>
<dbReference type="InterPro" id="IPR048738">
    <property type="entry name" value="CEP104_Znf"/>
</dbReference>
<dbReference type="Pfam" id="PF21038">
    <property type="entry name" value="CEP104_N"/>
    <property type="match status" value="1"/>
</dbReference>
<dbReference type="PANTHER" id="PTHR13371:SF0">
    <property type="entry name" value="CENTROSOMAL PROTEIN OF 104 KDA"/>
    <property type="match status" value="1"/>
</dbReference>
<dbReference type="SUPFAM" id="SSF49785">
    <property type="entry name" value="Galactose-binding domain-like"/>
    <property type="match status" value="1"/>
</dbReference>
<evidence type="ECO:0000259" key="4">
    <source>
        <dbReference type="Pfam" id="PF21039"/>
    </source>
</evidence>
<gene>
    <name evidence="5" type="ORF">TPC1_12600</name>
</gene>
<dbReference type="AlphaFoldDB" id="A0A146KEP2"/>
<feature type="domain" description="Centrosomal protein CEP104 Zn finger" evidence="4">
    <location>
        <begin position="794"/>
        <end position="901"/>
    </location>
</feature>
<dbReference type="EMBL" id="GDID01001938">
    <property type="protein sequence ID" value="JAP94668.1"/>
    <property type="molecule type" value="Transcribed_RNA"/>
</dbReference>
<evidence type="ECO:0000313" key="5">
    <source>
        <dbReference type="EMBL" id="JAP94668.1"/>
    </source>
</evidence>
<dbReference type="InterPro" id="IPR048739">
    <property type="entry name" value="CEP104_N"/>
</dbReference>
<dbReference type="InterPro" id="IPR052607">
    <property type="entry name" value="CEP104-like"/>
</dbReference>
<feature type="coiled-coil region" evidence="1">
    <location>
        <begin position="307"/>
        <end position="376"/>
    </location>
</feature>
<dbReference type="InterPro" id="IPR008979">
    <property type="entry name" value="Galactose-bd-like_sf"/>
</dbReference>
<proteinExistence type="predicted"/>